<evidence type="ECO:0000313" key="3">
    <source>
        <dbReference type="EMBL" id="SZX71511.1"/>
    </source>
</evidence>
<feature type="transmembrane region" description="Helical" evidence="2">
    <location>
        <begin position="187"/>
        <end position="208"/>
    </location>
</feature>
<feature type="transmembrane region" description="Helical" evidence="2">
    <location>
        <begin position="144"/>
        <end position="167"/>
    </location>
</feature>
<evidence type="ECO:0000256" key="1">
    <source>
        <dbReference type="SAM" id="MobiDB-lite"/>
    </source>
</evidence>
<dbReference type="SUPFAM" id="SSF53850">
    <property type="entry name" value="Periplasmic binding protein-like II"/>
    <property type="match status" value="1"/>
</dbReference>
<dbReference type="Proteomes" id="UP000256970">
    <property type="component" value="Unassembled WGS sequence"/>
</dbReference>
<name>A0A383W1Z8_TETOB</name>
<dbReference type="EMBL" id="FNXT01001057">
    <property type="protein sequence ID" value="SZX71511.1"/>
    <property type="molecule type" value="Genomic_DNA"/>
</dbReference>
<keyword evidence="2" id="KW-0812">Transmembrane</keyword>
<dbReference type="STRING" id="3088.A0A383W1Z8"/>
<reference evidence="3 4" key="1">
    <citation type="submission" date="2016-10" db="EMBL/GenBank/DDBJ databases">
        <authorList>
            <person name="Cai Z."/>
        </authorList>
    </citation>
    <scope>NUCLEOTIDE SEQUENCE [LARGE SCALE GENOMIC DNA]</scope>
</reference>
<feature type="region of interest" description="Disordered" evidence="1">
    <location>
        <begin position="366"/>
        <end position="399"/>
    </location>
</feature>
<accession>A0A383W1Z8</accession>
<dbReference type="AlphaFoldDB" id="A0A383W1Z8"/>
<protein>
    <submittedName>
        <fullName evidence="3">Uncharacterized protein</fullName>
    </submittedName>
</protein>
<gene>
    <name evidence="3" type="ORF">BQ4739_LOCUS11648</name>
</gene>
<dbReference type="Gene3D" id="3.40.190.10">
    <property type="entry name" value="Periplasmic binding protein-like II"/>
    <property type="match status" value="1"/>
</dbReference>
<feature type="region of interest" description="Disordered" evidence="1">
    <location>
        <begin position="308"/>
        <end position="330"/>
    </location>
</feature>
<keyword evidence="2" id="KW-0472">Membrane</keyword>
<feature type="compositionally biased region" description="Low complexity" evidence="1">
    <location>
        <begin position="320"/>
        <end position="329"/>
    </location>
</feature>
<sequence>MVARGQQLDTFVRVLNSSSTWFQKPYNVCTSDWAPMVMCADLEDPSHYTGYQIALWREIAADLGWADSDWTCSCVDWTAMIDDLVDPNRSCSFAAAAVEVSLTNILLGLKLSWPIYKSGFHVLIGSAVEQGGTWAFAEAFHWSVWVVLGATAVTVALFITLVESFTYGNRANRKGLRGWSWYSMGKMVMGLWIIMGITLATSLILVGISQLQYRLFRRFNGVSPAEQRSAAAGLDPHGGHEEEPASGMLSVELPAALQKKAAAGDRFGGLASIEEAAAGGAGGIAAYRADADVQVMAAGKHVAFGGVPPAAASPKTSSMQQQQRGQQQQHVPRLPAQLFGACCGDGAAVLTARQVALEDAEPVAAQPHGMQPHGLQPHGMQQRTLQEEEEDNADSVLML</sequence>
<evidence type="ECO:0000313" key="4">
    <source>
        <dbReference type="Proteomes" id="UP000256970"/>
    </source>
</evidence>
<keyword evidence="2" id="KW-1133">Transmembrane helix</keyword>
<organism evidence="3 4">
    <name type="scientific">Tetradesmus obliquus</name>
    <name type="common">Green alga</name>
    <name type="synonym">Acutodesmus obliquus</name>
    <dbReference type="NCBI Taxonomy" id="3088"/>
    <lineage>
        <taxon>Eukaryota</taxon>
        <taxon>Viridiplantae</taxon>
        <taxon>Chlorophyta</taxon>
        <taxon>core chlorophytes</taxon>
        <taxon>Chlorophyceae</taxon>
        <taxon>CS clade</taxon>
        <taxon>Sphaeropleales</taxon>
        <taxon>Scenedesmaceae</taxon>
        <taxon>Tetradesmus</taxon>
    </lineage>
</organism>
<keyword evidence="4" id="KW-1185">Reference proteome</keyword>
<proteinExistence type="predicted"/>
<evidence type="ECO:0000256" key="2">
    <source>
        <dbReference type="SAM" id="Phobius"/>
    </source>
</evidence>